<dbReference type="Proteomes" id="UP000234681">
    <property type="component" value="Chromosome 17"/>
</dbReference>
<protein>
    <submittedName>
        <fullName evidence="1">PDZ and LIM domain 7, isoform CRA_b</fullName>
    </submittedName>
</protein>
<dbReference type="EMBL" id="CH474032">
    <property type="protein sequence ID" value="EDL93973.1"/>
    <property type="molecule type" value="Genomic_DNA"/>
</dbReference>
<sequence length="115" mass="12704">MSWSYRAHAIHVSGTGTTSALPTCSTCSPSLALLSLLPSAFFSLTPSQGTPRVPPALTYCFHSPGLNLLLAWSRQPVWHRAWLRLTLPSFLALWYCCLPGLRCLERGNKHSQSCF</sequence>
<reference evidence="2" key="1">
    <citation type="submission" date="2005-09" db="EMBL/GenBank/DDBJ databases">
        <authorList>
            <person name="Mural R.J."/>
            <person name="Li P.W."/>
            <person name="Adams M.D."/>
            <person name="Amanatides P.G."/>
            <person name="Baden-Tillson H."/>
            <person name="Barnstead M."/>
            <person name="Chin S.H."/>
            <person name="Dew I."/>
            <person name="Evans C.A."/>
            <person name="Ferriera S."/>
            <person name="Flanigan M."/>
            <person name="Fosler C."/>
            <person name="Glodek A."/>
            <person name="Gu Z."/>
            <person name="Holt R.A."/>
            <person name="Jennings D."/>
            <person name="Kraft C.L."/>
            <person name="Lu F."/>
            <person name="Nguyen T."/>
            <person name="Nusskern D.R."/>
            <person name="Pfannkoch C.M."/>
            <person name="Sitter C."/>
            <person name="Sutton G.G."/>
            <person name="Venter J.C."/>
            <person name="Wang Z."/>
            <person name="Woodage T."/>
            <person name="Zheng X.H."/>
            <person name="Zhong F."/>
        </authorList>
    </citation>
    <scope>NUCLEOTIDE SEQUENCE [LARGE SCALE GENOMIC DNA]</scope>
    <source>
        <strain>BN</strain>
        <strain evidence="2">Sprague-Dawley</strain>
    </source>
</reference>
<accession>A6KAS1</accession>
<feature type="non-terminal residue" evidence="1">
    <location>
        <position position="115"/>
    </location>
</feature>
<dbReference type="AlphaFoldDB" id="A6KAS1"/>
<gene>
    <name evidence="1 3" type="primary">Pdlim7</name>
    <name evidence="1" type="ORF">rCG_24121</name>
</gene>
<evidence type="ECO:0000313" key="3">
    <source>
        <dbReference type="RGD" id="628769"/>
    </source>
</evidence>
<evidence type="ECO:0000313" key="2">
    <source>
        <dbReference type="Proteomes" id="UP000234681"/>
    </source>
</evidence>
<organism evidence="1 2">
    <name type="scientific">Rattus norvegicus</name>
    <name type="common">Rat</name>
    <dbReference type="NCBI Taxonomy" id="10116"/>
    <lineage>
        <taxon>Eukaryota</taxon>
        <taxon>Metazoa</taxon>
        <taxon>Chordata</taxon>
        <taxon>Craniata</taxon>
        <taxon>Vertebrata</taxon>
        <taxon>Euteleostomi</taxon>
        <taxon>Mammalia</taxon>
        <taxon>Eutheria</taxon>
        <taxon>Euarchontoglires</taxon>
        <taxon>Glires</taxon>
        <taxon>Rodentia</taxon>
        <taxon>Myomorpha</taxon>
        <taxon>Muroidea</taxon>
        <taxon>Muridae</taxon>
        <taxon>Murinae</taxon>
        <taxon>Rattus</taxon>
    </lineage>
</organism>
<dbReference type="RGD" id="628769">
    <property type="gene designation" value="Pdlim7"/>
</dbReference>
<proteinExistence type="predicted"/>
<evidence type="ECO:0000313" key="1">
    <source>
        <dbReference type="EMBL" id="EDL93973.1"/>
    </source>
</evidence>
<name>A6KAS1_RAT</name>